<protein>
    <recommendedName>
        <fullName evidence="4">Secreted protein</fullName>
    </recommendedName>
</protein>
<accession>A0AA87XY36</accession>
<feature type="signal peptide" evidence="1">
    <location>
        <begin position="1"/>
        <end position="40"/>
    </location>
</feature>
<dbReference type="Proteomes" id="UP000628442">
    <property type="component" value="Unassembled WGS sequence"/>
</dbReference>
<evidence type="ECO:0000313" key="3">
    <source>
        <dbReference type="Proteomes" id="UP000628442"/>
    </source>
</evidence>
<evidence type="ECO:0008006" key="4">
    <source>
        <dbReference type="Google" id="ProtNLM"/>
    </source>
</evidence>
<gene>
    <name evidence="2" type="ORF">GCM10007387_30880</name>
</gene>
<feature type="chain" id="PRO_5041639024" description="Secreted protein" evidence="1">
    <location>
        <begin position="41"/>
        <end position="162"/>
    </location>
</feature>
<evidence type="ECO:0000313" key="2">
    <source>
        <dbReference type="EMBL" id="GGY46568.1"/>
    </source>
</evidence>
<reference evidence="2" key="1">
    <citation type="journal article" date="2014" name="Int. J. Syst. Evol. Microbiol.">
        <title>Complete genome sequence of Corynebacterium casei LMG S-19264T (=DSM 44701T), isolated from a smear-ripened cheese.</title>
        <authorList>
            <consortium name="US DOE Joint Genome Institute (JGI-PGF)"/>
            <person name="Walter F."/>
            <person name="Albersmeier A."/>
            <person name="Kalinowski J."/>
            <person name="Ruckert C."/>
        </authorList>
    </citation>
    <scope>NUCLEOTIDE SEQUENCE</scope>
    <source>
        <strain evidence="2">KCTC 12343</strain>
    </source>
</reference>
<sequence length="162" mass="18372">MTGNDNDCRVRHNMPCASKKRRILSLCIVSVCLTVTAASAKPPTSRYLGTGRACYGTLTITDKRIAWLTPFSQCKSMPYRIIERGEGRTTFRLMRSAPQCRYSVLLLTHDATEEPDKGWDITGYADELAYRKHKASNFQSYPDEILTCYLIRDPDPTGPLDW</sequence>
<organism evidence="2 3">
    <name type="scientific">Pseudoduganella albidiflava</name>
    <dbReference type="NCBI Taxonomy" id="321983"/>
    <lineage>
        <taxon>Bacteria</taxon>
        <taxon>Pseudomonadati</taxon>
        <taxon>Pseudomonadota</taxon>
        <taxon>Betaproteobacteria</taxon>
        <taxon>Burkholderiales</taxon>
        <taxon>Oxalobacteraceae</taxon>
        <taxon>Telluria group</taxon>
        <taxon>Pseudoduganella</taxon>
    </lineage>
</organism>
<keyword evidence="1" id="KW-0732">Signal</keyword>
<proteinExistence type="predicted"/>
<dbReference type="EMBL" id="BMWV01000006">
    <property type="protein sequence ID" value="GGY46568.1"/>
    <property type="molecule type" value="Genomic_DNA"/>
</dbReference>
<evidence type="ECO:0000256" key="1">
    <source>
        <dbReference type="SAM" id="SignalP"/>
    </source>
</evidence>
<dbReference type="AlphaFoldDB" id="A0AA87XY36"/>
<comment type="caution">
    <text evidence="2">The sequence shown here is derived from an EMBL/GenBank/DDBJ whole genome shotgun (WGS) entry which is preliminary data.</text>
</comment>
<name>A0AA87XY36_9BURK</name>
<reference evidence="2" key="2">
    <citation type="submission" date="2022-12" db="EMBL/GenBank/DDBJ databases">
        <authorList>
            <person name="Sun Q."/>
            <person name="Kim S."/>
        </authorList>
    </citation>
    <scope>NUCLEOTIDE SEQUENCE</scope>
    <source>
        <strain evidence="2">KCTC 12343</strain>
    </source>
</reference>